<keyword evidence="2" id="KW-1185">Reference proteome</keyword>
<sequence length="179" mass="18962">MTNGKKKLVSRIAKCLFISSLVVAVNVSAAAPAAYATVPTTVVQNAVGLPDGVLYYVDGQKVSKEVAEKMNPASIAMVNVLKGATLRQIVGNVPETQVILITTKGNENAALVVELNKKLNRSVDLTNKLLLVDGQQVTLTEMERLLPSQLQQVTVLSADDAVKAYGEKGKNGSVSITTK</sequence>
<accession>A0ACB5PP94</accession>
<reference evidence="1 2" key="1">
    <citation type="journal article" date="2019" name="Int. J. Syst. Evol. Microbiol.">
        <title>The Global Catalogue of Microorganisms (GCM) 10K type strain sequencing project: providing services to taxonomists for standard genome sequencing and annotation.</title>
        <authorList>
            <consortium name="The Broad Institute Genomics Platform"/>
            <consortium name="The Broad Institute Genome Sequencing Center for Infectious Disease"/>
            <person name="Wu L."/>
            <person name="Ma J."/>
        </authorList>
    </citation>
    <scope>NUCLEOTIDE SEQUENCE [LARGE SCALE GENOMIC DNA]</scope>
    <source>
        <strain evidence="1 2">CGMCC 1.12720</strain>
    </source>
</reference>
<gene>
    <name evidence="1" type="ORF">GCM10011375_11960</name>
</gene>
<evidence type="ECO:0000313" key="2">
    <source>
        <dbReference type="Proteomes" id="UP000605392"/>
    </source>
</evidence>
<evidence type="ECO:0000313" key="1">
    <source>
        <dbReference type="EMBL" id="GGF58402.1"/>
    </source>
</evidence>
<proteinExistence type="predicted"/>
<comment type="caution">
    <text evidence="1">The sequence shown here is derived from an EMBL/GenBank/DDBJ whole genome shotgun (WGS) entry which is preliminary data.</text>
</comment>
<dbReference type="Proteomes" id="UP000605392">
    <property type="component" value="Unassembled WGS sequence"/>
</dbReference>
<protein>
    <submittedName>
        <fullName evidence="1">Uncharacterized protein</fullName>
    </submittedName>
</protein>
<dbReference type="EMBL" id="BMFN01000001">
    <property type="protein sequence ID" value="GGF58402.1"/>
    <property type="molecule type" value="Genomic_DNA"/>
</dbReference>
<organism evidence="1 2">
    <name type="scientific">Hymenobacter qilianensis</name>
    <dbReference type="NCBI Taxonomy" id="1385715"/>
    <lineage>
        <taxon>Bacteria</taxon>
        <taxon>Pseudomonadati</taxon>
        <taxon>Bacteroidota</taxon>
        <taxon>Cytophagia</taxon>
        <taxon>Cytophagales</taxon>
        <taxon>Hymenobacteraceae</taxon>
        <taxon>Hymenobacter</taxon>
    </lineage>
</organism>
<name>A0ACB5PP94_9BACT</name>